<evidence type="ECO:0000313" key="2">
    <source>
        <dbReference type="EMBL" id="SPF46957.1"/>
    </source>
</evidence>
<dbReference type="AlphaFoldDB" id="A0A2U3L4Z5"/>
<dbReference type="InterPro" id="IPR036165">
    <property type="entry name" value="YefM-like_sf"/>
</dbReference>
<organism evidence="2 3">
    <name type="scientific">Candidatus Desulfosporosinus infrequens</name>
    <dbReference type="NCBI Taxonomy" id="2043169"/>
    <lineage>
        <taxon>Bacteria</taxon>
        <taxon>Bacillati</taxon>
        <taxon>Bacillota</taxon>
        <taxon>Clostridia</taxon>
        <taxon>Eubacteriales</taxon>
        <taxon>Desulfitobacteriaceae</taxon>
        <taxon>Desulfosporosinus</taxon>
    </lineage>
</organism>
<sequence>MLNPNFISSVMNSLVPISRFNKGEANKIFEEVRETGFKIVLKNNTPTCVLLTPEAYEQMLETIENYRLLVEAEKLLKNTIDEDFIPAEQAMQELGISEADLKDIEVELE</sequence>
<dbReference type="Proteomes" id="UP000238916">
    <property type="component" value="Unassembled WGS sequence"/>
</dbReference>
<protein>
    <recommendedName>
        <fullName evidence="4">Antitoxin</fullName>
    </recommendedName>
</protein>
<accession>A0A2U3L4Z5</accession>
<proteinExistence type="inferred from homology"/>
<comment type="similarity">
    <text evidence="1">Belongs to the phD/YefM antitoxin family.</text>
</comment>
<reference evidence="3" key="1">
    <citation type="submission" date="2018-02" db="EMBL/GenBank/DDBJ databases">
        <authorList>
            <person name="Hausmann B."/>
        </authorList>
    </citation>
    <scope>NUCLEOTIDE SEQUENCE [LARGE SCALE GENOMIC DNA]</scope>
    <source>
        <strain evidence="3">Peat soil MAG SbF1</strain>
    </source>
</reference>
<evidence type="ECO:0000256" key="1">
    <source>
        <dbReference type="ARBA" id="ARBA00009981"/>
    </source>
</evidence>
<gene>
    <name evidence="2" type="ORF">SBF1_3740008</name>
</gene>
<evidence type="ECO:0000313" key="3">
    <source>
        <dbReference type="Proteomes" id="UP000238916"/>
    </source>
</evidence>
<dbReference type="SUPFAM" id="SSF143120">
    <property type="entry name" value="YefM-like"/>
    <property type="match status" value="1"/>
</dbReference>
<dbReference type="EMBL" id="OMOF01000306">
    <property type="protein sequence ID" value="SPF46957.1"/>
    <property type="molecule type" value="Genomic_DNA"/>
</dbReference>
<name>A0A2U3L4Z5_9FIRM</name>
<evidence type="ECO:0008006" key="4">
    <source>
        <dbReference type="Google" id="ProtNLM"/>
    </source>
</evidence>